<gene>
    <name evidence="1" type="ORF">MVEN_00027600</name>
</gene>
<evidence type="ECO:0000313" key="2">
    <source>
        <dbReference type="Proteomes" id="UP000620124"/>
    </source>
</evidence>
<comment type="caution">
    <text evidence="1">The sequence shown here is derived from an EMBL/GenBank/DDBJ whole genome shotgun (WGS) entry which is preliminary data.</text>
</comment>
<dbReference type="OrthoDB" id="3036500at2759"/>
<proteinExistence type="predicted"/>
<keyword evidence="2" id="KW-1185">Reference proteome</keyword>
<accession>A0A8H7DHM2</accession>
<reference evidence="1" key="1">
    <citation type="submission" date="2020-05" db="EMBL/GenBank/DDBJ databases">
        <title>Mycena genomes resolve the evolution of fungal bioluminescence.</title>
        <authorList>
            <person name="Tsai I.J."/>
        </authorList>
    </citation>
    <scope>NUCLEOTIDE SEQUENCE</scope>
    <source>
        <strain evidence="1">CCC161011</strain>
    </source>
</reference>
<organism evidence="1 2">
    <name type="scientific">Mycena venus</name>
    <dbReference type="NCBI Taxonomy" id="2733690"/>
    <lineage>
        <taxon>Eukaryota</taxon>
        <taxon>Fungi</taxon>
        <taxon>Dikarya</taxon>
        <taxon>Basidiomycota</taxon>
        <taxon>Agaricomycotina</taxon>
        <taxon>Agaricomycetes</taxon>
        <taxon>Agaricomycetidae</taxon>
        <taxon>Agaricales</taxon>
        <taxon>Marasmiineae</taxon>
        <taxon>Mycenaceae</taxon>
        <taxon>Mycena</taxon>
    </lineage>
</organism>
<evidence type="ECO:0000313" key="1">
    <source>
        <dbReference type="EMBL" id="KAF7371711.1"/>
    </source>
</evidence>
<protein>
    <submittedName>
        <fullName evidence="1">Uncharacterized protein</fullName>
    </submittedName>
</protein>
<dbReference type="EMBL" id="JACAZI010000001">
    <property type="protein sequence ID" value="KAF7371711.1"/>
    <property type="molecule type" value="Genomic_DNA"/>
</dbReference>
<dbReference type="Proteomes" id="UP000620124">
    <property type="component" value="Unassembled WGS sequence"/>
</dbReference>
<dbReference type="AlphaFoldDB" id="A0A8H7DHM2"/>
<name>A0A8H7DHM2_9AGAR</name>
<sequence length="521" mass="58416">MPEGSGAIKCGARNARNQSDSVGQRFLYKTGRPTENIGISRLRTVLGTFSVQRWVPLMKMWFLSCPNGLSSPATMRSSSHRATVPAQRPGRLSPALDLAPSWMRHSVRESMKPSMWVEPETTWAESFPQQVSVTCDHAGDFDGISLADSQETTTRSFSGIYGLHSVDCQTELDSSGLNNMYNALAVEFMCDITVPSTIPDRLESAWSTFLSRLARTHSTTSACHAATEVFVVGEEIITLLVTLREDLDFTPNFWTERNIKTDFDAQAITMTASFSSGQSPTSWLTYQASAGAVQRPRMKSALWTLGALPVQSHIPESSSFRWLKQSWLTSLTRDGPLFVMSVSSGEETSPLPRAHELRVRLTHPANDFQRFRLHASIDAEYETVIKDDCEDWIIAAGHVTCPHAQRSWPCPYQDFTFDSAAAKMWKLCLQLINSQTERTWTHATIEQRRVAREIGELHYRCRHAYGLLTYAEYNQYHSVSFASLTILRAQLDSLPAGTIWNYLEPVSKADAVCYRLNNACT</sequence>